<comment type="subcellular location">
    <subcellularLocation>
        <location evidence="1">Membrane</location>
        <topology evidence="1">Single-pass type IV membrane protein</topology>
    </subcellularLocation>
</comment>
<dbReference type="Proteomes" id="UP000485058">
    <property type="component" value="Unassembled WGS sequence"/>
</dbReference>
<dbReference type="GO" id="GO:0006906">
    <property type="term" value="P:vesicle fusion"/>
    <property type="evidence" value="ECO:0007669"/>
    <property type="project" value="TreeGrafter"/>
</dbReference>
<gene>
    <name evidence="8" type="ORF">HaLaN_24179</name>
</gene>
<dbReference type="GO" id="GO:0005789">
    <property type="term" value="C:endoplasmic reticulum membrane"/>
    <property type="evidence" value="ECO:0007669"/>
    <property type="project" value="TreeGrafter"/>
</dbReference>
<evidence type="ECO:0000256" key="6">
    <source>
        <dbReference type="ARBA" id="ARBA00023136"/>
    </source>
</evidence>
<evidence type="ECO:0000313" key="8">
    <source>
        <dbReference type="EMBL" id="GFH26092.1"/>
    </source>
</evidence>
<evidence type="ECO:0000256" key="2">
    <source>
        <dbReference type="ARBA" id="ARBA00022448"/>
    </source>
</evidence>
<evidence type="ECO:0000256" key="5">
    <source>
        <dbReference type="ARBA" id="ARBA00022989"/>
    </source>
</evidence>
<accession>A0A6A0A4Q1</accession>
<evidence type="ECO:0000256" key="7">
    <source>
        <dbReference type="SAM" id="Phobius"/>
    </source>
</evidence>
<dbReference type="Gene3D" id="1.20.5.110">
    <property type="match status" value="1"/>
</dbReference>
<keyword evidence="2" id="KW-0813">Transport</keyword>
<dbReference type="CDD" id="cd15861">
    <property type="entry name" value="SNARE_SNAP25N_23N_29N_SEC9N"/>
    <property type="match status" value="1"/>
</dbReference>
<dbReference type="GO" id="GO:0012507">
    <property type="term" value="C:ER to Golgi transport vesicle membrane"/>
    <property type="evidence" value="ECO:0007669"/>
    <property type="project" value="TreeGrafter"/>
</dbReference>
<dbReference type="EMBL" id="BLLF01003018">
    <property type="protein sequence ID" value="GFH26092.1"/>
    <property type="molecule type" value="Genomic_DNA"/>
</dbReference>
<protein>
    <submittedName>
        <fullName evidence="8">t-SNARE coiled-coil homology domain-containing protein</fullName>
    </submittedName>
</protein>
<evidence type="ECO:0000256" key="4">
    <source>
        <dbReference type="ARBA" id="ARBA00022927"/>
    </source>
</evidence>
<dbReference type="GO" id="GO:0005484">
    <property type="term" value="F:SNAP receptor activity"/>
    <property type="evidence" value="ECO:0007669"/>
    <property type="project" value="InterPro"/>
</dbReference>
<dbReference type="GO" id="GO:0031201">
    <property type="term" value="C:SNARE complex"/>
    <property type="evidence" value="ECO:0007669"/>
    <property type="project" value="InterPro"/>
</dbReference>
<evidence type="ECO:0000256" key="1">
    <source>
        <dbReference type="ARBA" id="ARBA00004211"/>
    </source>
</evidence>
<dbReference type="GO" id="GO:0000149">
    <property type="term" value="F:SNARE binding"/>
    <property type="evidence" value="ECO:0007669"/>
    <property type="project" value="TreeGrafter"/>
</dbReference>
<dbReference type="PANTHER" id="PTHR21230">
    <property type="entry name" value="VESICLE TRANSPORT V-SNARE PROTEIN VTI1-RELATED"/>
    <property type="match status" value="1"/>
</dbReference>
<dbReference type="AlphaFoldDB" id="A0A6A0A4Q1"/>
<feature type="transmembrane region" description="Helical" evidence="7">
    <location>
        <begin position="200"/>
        <end position="220"/>
    </location>
</feature>
<evidence type="ECO:0000256" key="3">
    <source>
        <dbReference type="ARBA" id="ARBA00022692"/>
    </source>
</evidence>
<evidence type="ECO:0000313" key="9">
    <source>
        <dbReference type="Proteomes" id="UP000485058"/>
    </source>
</evidence>
<keyword evidence="4" id="KW-0653">Protein transport</keyword>
<dbReference type="InterPro" id="IPR044766">
    <property type="entry name" value="NPSN/SNAP25-like_N_SNARE"/>
</dbReference>
<keyword evidence="6 7" id="KW-0472">Membrane</keyword>
<reference evidence="8 9" key="1">
    <citation type="submission" date="2020-02" db="EMBL/GenBank/DDBJ databases">
        <title>Draft genome sequence of Haematococcus lacustris strain NIES-144.</title>
        <authorList>
            <person name="Morimoto D."/>
            <person name="Nakagawa S."/>
            <person name="Yoshida T."/>
            <person name="Sawayama S."/>
        </authorList>
    </citation>
    <scope>NUCLEOTIDE SEQUENCE [LARGE SCALE GENOMIC DNA]</scope>
    <source>
        <strain evidence="8 9">NIES-144</strain>
    </source>
</reference>
<comment type="caution">
    <text evidence="8">The sequence shown here is derived from an EMBL/GenBank/DDBJ whole genome shotgun (WGS) entry which is preliminary data.</text>
</comment>
<dbReference type="OrthoDB" id="19261at2759"/>
<dbReference type="GO" id="GO:0031902">
    <property type="term" value="C:late endosome membrane"/>
    <property type="evidence" value="ECO:0007669"/>
    <property type="project" value="TreeGrafter"/>
</dbReference>
<name>A0A6A0A4Q1_HAELA</name>
<keyword evidence="9" id="KW-1185">Reference proteome</keyword>
<dbReference type="GO" id="GO:0005794">
    <property type="term" value="C:Golgi apparatus"/>
    <property type="evidence" value="ECO:0007669"/>
    <property type="project" value="TreeGrafter"/>
</dbReference>
<dbReference type="PANTHER" id="PTHR21230:SF79">
    <property type="entry name" value="T-SNARE COILED-COIL HOMOLOGY DOMAIN-CONTAINING PROTEIN"/>
    <property type="match status" value="1"/>
</dbReference>
<sequence>MPSSEWPETEYELQLAGLFKDLGKLYKKIEKTTNPDKVHNLMKDTTAKLKECKALLKDFEREARIDGMPAPILAQRKKVLVDQLNQLISKKKELAAFAAKDDLLAGAVVPQEENIELMSTQQLMHKGRREIAATDATLDRAERLVEDTLATGTNTAAALGDQTTQLNKIVDDLNDIEFNMKKAAKVITDITRGLLTDKCIGFLLFVAIAGVIAIIVLKVVNPRKQNIAAGIDTIDNATGLSQTLNNLLNATTSTVGGAVGGVVNNLPSGNTIGRRMLWDAQQNAEMLQRLGAA</sequence>
<keyword evidence="3 7" id="KW-0812">Transmembrane</keyword>
<dbReference type="GO" id="GO:0015031">
    <property type="term" value="P:protein transport"/>
    <property type="evidence" value="ECO:0007669"/>
    <property type="project" value="UniProtKB-KW"/>
</dbReference>
<keyword evidence="5 7" id="KW-1133">Transmembrane helix</keyword>
<organism evidence="8 9">
    <name type="scientific">Haematococcus lacustris</name>
    <name type="common">Green alga</name>
    <name type="synonym">Haematococcus pluvialis</name>
    <dbReference type="NCBI Taxonomy" id="44745"/>
    <lineage>
        <taxon>Eukaryota</taxon>
        <taxon>Viridiplantae</taxon>
        <taxon>Chlorophyta</taxon>
        <taxon>core chlorophytes</taxon>
        <taxon>Chlorophyceae</taxon>
        <taxon>CS clade</taxon>
        <taxon>Chlamydomonadales</taxon>
        <taxon>Haematococcaceae</taxon>
        <taxon>Haematococcus</taxon>
    </lineage>
</organism>
<proteinExistence type="predicted"/>
<dbReference type="SUPFAM" id="SSF58038">
    <property type="entry name" value="SNARE fusion complex"/>
    <property type="match status" value="1"/>
</dbReference>